<gene>
    <name evidence="1" type="ORF">CFOL_v3_10490</name>
</gene>
<evidence type="ECO:0000313" key="1">
    <source>
        <dbReference type="EMBL" id="GAV66981.1"/>
    </source>
</evidence>
<keyword evidence="2" id="KW-1185">Reference proteome</keyword>
<accession>A0A1Q3BG58</accession>
<organism evidence="1 2">
    <name type="scientific">Cephalotus follicularis</name>
    <name type="common">Albany pitcher plant</name>
    <dbReference type="NCBI Taxonomy" id="3775"/>
    <lineage>
        <taxon>Eukaryota</taxon>
        <taxon>Viridiplantae</taxon>
        <taxon>Streptophyta</taxon>
        <taxon>Embryophyta</taxon>
        <taxon>Tracheophyta</taxon>
        <taxon>Spermatophyta</taxon>
        <taxon>Magnoliopsida</taxon>
        <taxon>eudicotyledons</taxon>
        <taxon>Gunneridae</taxon>
        <taxon>Pentapetalae</taxon>
        <taxon>rosids</taxon>
        <taxon>fabids</taxon>
        <taxon>Oxalidales</taxon>
        <taxon>Cephalotaceae</taxon>
        <taxon>Cephalotus</taxon>
    </lineage>
</organism>
<dbReference type="InParanoid" id="A0A1Q3BG58"/>
<proteinExistence type="predicted"/>
<reference evidence="2" key="1">
    <citation type="submission" date="2016-04" db="EMBL/GenBank/DDBJ databases">
        <title>Cephalotus genome sequencing.</title>
        <authorList>
            <person name="Fukushima K."/>
            <person name="Hasebe M."/>
            <person name="Fang X."/>
        </authorList>
    </citation>
    <scope>NUCLEOTIDE SEQUENCE [LARGE SCALE GENOMIC DNA]</scope>
    <source>
        <strain evidence="2">cv. St1</strain>
    </source>
</reference>
<dbReference type="AlphaFoldDB" id="A0A1Q3BG58"/>
<evidence type="ECO:0000313" key="2">
    <source>
        <dbReference type="Proteomes" id="UP000187406"/>
    </source>
</evidence>
<protein>
    <submittedName>
        <fullName evidence="1">Uncharacterized protein</fullName>
    </submittedName>
</protein>
<dbReference type="EMBL" id="BDDD01000511">
    <property type="protein sequence ID" value="GAV66981.1"/>
    <property type="molecule type" value="Genomic_DNA"/>
</dbReference>
<dbReference type="Proteomes" id="UP000187406">
    <property type="component" value="Unassembled WGS sequence"/>
</dbReference>
<name>A0A1Q3BG58_CEPFO</name>
<sequence length="110" mass="13140">MIRTRKMTILWDGNTLVQTIMPMDKLMKKVEIIHQLRQVVRTHDRSHVICALGQSHLVVCERGKSGLWVTVLPPHSYWDLILLIAELYKCLRFKHKMRSYQAICRSWRQR</sequence>
<comment type="caution">
    <text evidence="1">The sequence shown here is derived from an EMBL/GenBank/DDBJ whole genome shotgun (WGS) entry which is preliminary data.</text>
</comment>